<evidence type="ECO:0000313" key="1">
    <source>
        <dbReference type="EMBL" id="QHT29967.1"/>
    </source>
</evidence>
<protein>
    <submittedName>
        <fullName evidence="1">Uncharacterized protein</fullName>
    </submittedName>
</protein>
<reference evidence="1" key="1">
    <citation type="journal article" date="2020" name="Nature">
        <title>Giant virus diversity and host interactions through global metagenomics.</title>
        <authorList>
            <person name="Schulz F."/>
            <person name="Roux S."/>
            <person name="Paez-Espino D."/>
            <person name="Jungbluth S."/>
            <person name="Walsh D.A."/>
            <person name="Denef V.J."/>
            <person name="McMahon K.D."/>
            <person name="Konstantinidis K.T."/>
            <person name="Eloe-Fadrosh E.A."/>
            <person name="Kyrpides N.C."/>
            <person name="Woyke T."/>
        </authorList>
    </citation>
    <scope>NUCLEOTIDE SEQUENCE</scope>
    <source>
        <strain evidence="1">GVMAG-M-3300009068-25</strain>
    </source>
</reference>
<name>A0A6C0ELM7_9ZZZZ</name>
<dbReference type="EMBL" id="MN738888">
    <property type="protein sequence ID" value="QHT29967.1"/>
    <property type="molecule type" value="Genomic_DNA"/>
</dbReference>
<organism evidence="1">
    <name type="scientific">viral metagenome</name>
    <dbReference type="NCBI Taxonomy" id="1070528"/>
    <lineage>
        <taxon>unclassified sequences</taxon>
        <taxon>metagenomes</taxon>
        <taxon>organismal metagenomes</taxon>
    </lineage>
</organism>
<dbReference type="AlphaFoldDB" id="A0A6C0ELM7"/>
<sequence length="462" mass="47589">MSSTTNYQSYLPYVFRPVYTYSNGAFTTTINLSNINTMSANIASFGQVNIGDSNANVYIGCNAGNSPSNATAYVTSNNSSLGVNSAAGACNVLNSVFAGTFCGANVQNISNSFFAGYFAGFSNTSNTNCIFIGASNSVSVKNTSNSINIGGNSTSVTSNSWNIFIGTSNSNGGSSNIMLGSLSSNVGSSNIIIGNGSVSPASGNNNVILGASVAPPSYTLADGTTVTIPSGFSNKFFLGKGSNILMAGDFSNKVISIGTTNTSVNTCNSAYPNFTLSNISLDVGNYARFQKGLSIGCDPGTYTLDVNGQFRATDGWGQIAFSNNFNSTGFSNSFVEMKPVYPGGTMTVNVTGQLLVSSNVVVSGLTSSAGYYTAKGSVTATSTISNVTRPGMLIIVLTDGTTINYYTTTYMINSAGASLTSYATNSNSAWVSTSVASSNVTITTGTGITFPIYYNITSFPTV</sequence>
<proteinExistence type="predicted"/>
<accession>A0A6C0ELM7</accession>